<dbReference type="PANTHER" id="PTHR11786">
    <property type="entry name" value="N-HYDROXYARYLAMINE O-ACETYLTRANSFERASE"/>
    <property type="match status" value="1"/>
</dbReference>
<comment type="similarity">
    <text evidence="1 2">Belongs to the arylamine N-acetyltransferase family.</text>
</comment>
<dbReference type="Proteomes" id="UP000238730">
    <property type="component" value="Unassembled WGS sequence"/>
</dbReference>
<dbReference type="Pfam" id="PF00797">
    <property type="entry name" value="Acetyltransf_2"/>
    <property type="match status" value="1"/>
</dbReference>
<protein>
    <submittedName>
        <fullName evidence="3">Acetyltransferase</fullName>
    </submittedName>
</protein>
<evidence type="ECO:0000313" key="4">
    <source>
        <dbReference type="Proteomes" id="UP000238730"/>
    </source>
</evidence>
<accession>A0A2S7VK28</accession>
<dbReference type="InterPro" id="IPR038765">
    <property type="entry name" value="Papain-like_cys_pep_sf"/>
</dbReference>
<evidence type="ECO:0000256" key="2">
    <source>
        <dbReference type="RuleBase" id="RU003452"/>
    </source>
</evidence>
<evidence type="ECO:0000313" key="3">
    <source>
        <dbReference type="EMBL" id="PQJ62503.1"/>
    </source>
</evidence>
<dbReference type="RefSeq" id="WP_105062309.1">
    <property type="nucleotide sequence ID" value="NZ_MSCJ01000003.1"/>
</dbReference>
<dbReference type="Gene3D" id="2.40.128.150">
    <property type="entry name" value="Cysteine proteinases"/>
    <property type="match status" value="1"/>
</dbReference>
<dbReference type="OrthoDB" id="7181050at2"/>
<reference evidence="3 4" key="1">
    <citation type="submission" date="2016-12" db="EMBL/GenBank/DDBJ databases">
        <title>Diversity of luminous bacteria.</title>
        <authorList>
            <person name="Yoshizawa S."/>
            <person name="Kogure K."/>
        </authorList>
    </citation>
    <scope>NUCLEOTIDE SEQUENCE [LARGE SCALE GENOMIC DNA]</scope>
    <source>
        <strain evidence="3 4">LC1-200</strain>
    </source>
</reference>
<evidence type="ECO:0000256" key="1">
    <source>
        <dbReference type="ARBA" id="ARBA00006547"/>
    </source>
</evidence>
<dbReference type="InterPro" id="IPR001447">
    <property type="entry name" value="Arylamine_N-AcTrfase"/>
</dbReference>
<dbReference type="AlphaFoldDB" id="A0A2S7VK28"/>
<comment type="caution">
    <text evidence="3">The sequence shown here is derived from an EMBL/GenBank/DDBJ whole genome shotgun (WGS) entry which is preliminary data.</text>
</comment>
<dbReference type="SUPFAM" id="SSF54001">
    <property type="entry name" value="Cysteine proteinases"/>
    <property type="match status" value="1"/>
</dbReference>
<dbReference type="PRINTS" id="PR01543">
    <property type="entry name" value="ANATRNSFRASE"/>
</dbReference>
<keyword evidence="3" id="KW-0808">Transferase</keyword>
<organism evidence="3 4">
    <name type="scientific">Photobacterium angustum</name>
    <dbReference type="NCBI Taxonomy" id="661"/>
    <lineage>
        <taxon>Bacteria</taxon>
        <taxon>Pseudomonadati</taxon>
        <taxon>Pseudomonadota</taxon>
        <taxon>Gammaproteobacteria</taxon>
        <taxon>Vibrionales</taxon>
        <taxon>Vibrionaceae</taxon>
        <taxon>Photobacterium</taxon>
    </lineage>
</organism>
<dbReference type="PANTHER" id="PTHR11786:SF0">
    <property type="entry name" value="ARYLAMINE N-ACETYLTRANSFERASE 4-RELATED"/>
    <property type="match status" value="1"/>
</dbReference>
<name>A0A2S7VK28_PHOAN</name>
<proteinExistence type="inferred from homology"/>
<gene>
    <name evidence="3" type="ORF">BTO08_19945</name>
</gene>
<dbReference type="GO" id="GO:0016407">
    <property type="term" value="F:acetyltransferase activity"/>
    <property type="evidence" value="ECO:0007669"/>
    <property type="project" value="InterPro"/>
</dbReference>
<dbReference type="EMBL" id="MSCJ01000003">
    <property type="protein sequence ID" value="PQJ62503.1"/>
    <property type="molecule type" value="Genomic_DNA"/>
</dbReference>
<sequence length="267" mass="30714">MNKEMLSAYLEKIGFQGNTSPDLTTLFALHQSQHSSIPFENLDIVNGRTVELDEDKIFNKLVYSNRGGYCFELNSLMNRVLKTLQFNVEKKLGRVHLTENPSGRGHLVNIVTFNEQQWLVDTGFGSNTPRAPLPIKFNQVLKVEEQTFRFIEDAFFGMMLQCKVQEQWINQYSLDMSYVCDGDIEYANHYASTHSNSRFTTQVVAVARTEHGNNILLNNRLKLTHADAVTETFINDVASFHQILKQHFGIDNPVQLEKFEQYLIIDK</sequence>
<dbReference type="Gene3D" id="3.30.2140.10">
    <property type="entry name" value="Arylamine N-acetyltransferase"/>
    <property type="match status" value="1"/>
</dbReference>